<dbReference type="GO" id="GO:0016791">
    <property type="term" value="F:phosphatase activity"/>
    <property type="evidence" value="ECO:0007669"/>
    <property type="project" value="TreeGrafter"/>
</dbReference>
<dbReference type="PANTHER" id="PTHR48100:SF1">
    <property type="entry name" value="HISTIDINE PHOSPHATASE FAMILY PROTEIN-RELATED"/>
    <property type="match status" value="1"/>
</dbReference>
<dbReference type="PANTHER" id="PTHR48100">
    <property type="entry name" value="BROAD-SPECIFICITY PHOSPHATASE YOR283W-RELATED"/>
    <property type="match status" value="1"/>
</dbReference>
<evidence type="ECO:0000313" key="3">
    <source>
        <dbReference type="Proteomes" id="UP000019478"/>
    </source>
</evidence>
<dbReference type="EMBL" id="AMGY01000002">
    <property type="protein sequence ID" value="EXJ88804.1"/>
    <property type="molecule type" value="Genomic_DNA"/>
</dbReference>
<gene>
    <name evidence="2" type="ORF">A1O3_01868</name>
</gene>
<dbReference type="InterPro" id="IPR029033">
    <property type="entry name" value="His_PPase_superfam"/>
</dbReference>
<dbReference type="CDD" id="cd07067">
    <property type="entry name" value="HP_PGM_like"/>
    <property type="match status" value="1"/>
</dbReference>
<sequence>MTDVGASLSTAGQPVLDIHTDPDSTASAGTGGGQHDQAEKKKKYQFRYTTLQGYFLQDDLRTKAAEFDFMKTNFGLIQRPYDSDETLPDRGQGMTAWQRFEHHITSLNDAAGRKRHGTGGNVITQYKLLFLARHGNGYHNIAERYYGGEAWDCYYSMLDGDPDGVTSWSDAHLSKEGRRQAKEVNDFWRSQLAEQKMSLPQSYYVSPLDRALETAEITFDGLLPFFNPTVIERLREGTGIHTCDRRSVVSYIRQRYPDYIVTRDPFLTETDQFWDAELRETDDALAIRLGKLLDQVMVDEIGERISFTSHSGAIGAILHVLGHRQFSLGTGAVIPVFVRVDKVAVDADGRDRLSRRHGGKAEGGKPAQSQTSDNVEKNEEYDDNQPFPPKPDLEEEDDKSSWQPKPPCPPGLDLANVGLKRWGLSLKDFLTGVENGTVKLEEVAFRYAA</sequence>
<evidence type="ECO:0000256" key="1">
    <source>
        <dbReference type="SAM" id="MobiDB-lite"/>
    </source>
</evidence>
<dbReference type="InterPro" id="IPR050275">
    <property type="entry name" value="PGM_Phosphatase"/>
</dbReference>
<dbReference type="HOGENOM" id="CLU_039184_0_1_1"/>
<dbReference type="SMART" id="SM00855">
    <property type="entry name" value="PGAM"/>
    <property type="match status" value="1"/>
</dbReference>
<evidence type="ECO:0000313" key="2">
    <source>
        <dbReference type="EMBL" id="EXJ88804.1"/>
    </source>
</evidence>
<accession>W9Z2Q9</accession>
<dbReference type="InterPro" id="IPR013078">
    <property type="entry name" value="His_Pase_superF_clade-1"/>
</dbReference>
<dbReference type="RefSeq" id="XP_007730201.1">
    <property type="nucleotide sequence ID" value="XM_007732011.1"/>
</dbReference>
<dbReference type="SUPFAM" id="SSF53254">
    <property type="entry name" value="Phosphoglycerate mutase-like"/>
    <property type="match status" value="1"/>
</dbReference>
<feature type="region of interest" description="Disordered" evidence="1">
    <location>
        <begin position="351"/>
        <end position="414"/>
    </location>
</feature>
<protein>
    <recommendedName>
        <fullName evidence="4">Phosphoglycerate mutase</fullName>
    </recommendedName>
</protein>
<organism evidence="2 3">
    <name type="scientific">Capronia epimyces CBS 606.96</name>
    <dbReference type="NCBI Taxonomy" id="1182542"/>
    <lineage>
        <taxon>Eukaryota</taxon>
        <taxon>Fungi</taxon>
        <taxon>Dikarya</taxon>
        <taxon>Ascomycota</taxon>
        <taxon>Pezizomycotina</taxon>
        <taxon>Eurotiomycetes</taxon>
        <taxon>Chaetothyriomycetidae</taxon>
        <taxon>Chaetothyriales</taxon>
        <taxon>Herpotrichiellaceae</taxon>
        <taxon>Capronia</taxon>
    </lineage>
</organism>
<dbReference type="GO" id="GO:0005737">
    <property type="term" value="C:cytoplasm"/>
    <property type="evidence" value="ECO:0007669"/>
    <property type="project" value="TreeGrafter"/>
</dbReference>
<dbReference type="Gene3D" id="3.40.50.1240">
    <property type="entry name" value="Phosphoglycerate mutase-like"/>
    <property type="match status" value="1"/>
</dbReference>
<dbReference type="GeneID" id="19166001"/>
<evidence type="ECO:0008006" key="4">
    <source>
        <dbReference type="Google" id="ProtNLM"/>
    </source>
</evidence>
<reference evidence="2 3" key="1">
    <citation type="submission" date="2013-03" db="EMBL/GenBank/DDBJ databases">
        <title>The Genome Sequence of Capronia epimyces CBS 606.96.</title>
        <authorList>
            <consortium name="The Broad Institute Genomics Platform"/>
            <person name="Cuomo C."/>
            <person name="de Hoog S."/>
            <person name="Gorbushina A."/>
            <person name="Walker B."/>
            <person name="Young S.K."/>
            <person name="Zeng Q."/>
            <person name="Gargeya S."/>
            <person name="Fitzgerald M."/>
            <person name="Haas B."/>
            <person name="Abouelleil A."/>
            <person name="Allen A.W."/>
            <person name="Alvarado L."/>
            <person name="Arachchi H.M."/>
            <person name="Berlin A.M."/>
            <person name="Chapman S.B."/>
            <person name="Gainer-Dewar J."/>
            <person name="Goldberg J."/>
            <person name="Griggs A."/>
            <person name="Gujja S."/>
            <person name="Hansen M."/>
            <person name="Howarth C."/>
            <person name="Imamovic A."/>
            <person name="Ireland A."/>
            <person name="Larimer J."/>
            <person name="McCowan C."/>
            <person name="Murphy C."/>
            <person name="Pearson M."/>
            <person name="Poon T.W."/>
            <person name="Priest M."/>
            <person name="Roberts A."/>
            <person name="Saif S."/>
            <person name="Shea T."/>
            <person name="Sisk P."/>
            <person name="Sykes S."/>
            <person name="Wortman J."/>
            <person name="Nusbaum C."/>
            <person name="Birren B."/>
        </authorList>
    </citation>
    <scope>NUCLEOTIDE SEQUENCE [LARGE SCALE GENOMIC DNA]</scope>
    <source>
        <strain evidence="2 3">CBS 606.96</strain>
    </source>
</reference>
<feature type="region of interest" description="Disordered" evidence="1">
    <location>
        <begin position="1"/>
        <end position="41"/>
    </location>
</feature>
<dbReference type="Proteomes" id="UP000019478">
    <property type="component" value="Unassembled WGS sequence"/>
</dbReference>
<keyword evidence="3" id="KW-1185">Reference proteome</keyword>
<name>W9Z2Q9_9EURO</name>
<dbReference type="eggNOG" id="KOG4754">
    <property type="taxonomic scope" value="Eukaryota"/>
</dbReference>
<dbReference type="OrthoDB" id="496981at2759"/>
<dbReference type="Pfam" id="PF00300">
    <property type="entry name" value="His_Phos_1"/>
    <property type="match status" value="1"/>
</dbReference>
<dbReference type="AlphaFoldDB" id="W9Z2Q9"/>
<proteinExistence type="predicted"/>
<comment type="caution">
    <text evidence="2">The sequence shown here is derived from an EMBL/GenBank/DDBJ whole genome shotgun (WGS) entry which is preliminary data.</text>
</comment>